<keyword evidence="5" id="KW-0863">Zinc-finger</keyword>
<dbReference type="AlphaFoldDB" id="A0A8H6ZUN5"/>
<dbReference type="SUPFAM" id="SSF57889">
    <property type="entry name" value="Cysteine-rich domain"/>
    <property type="match status" value="1"/>
</dbReference>
<gene>
    <name evidence="15" type="ORF">PC9H_007833</name>
</gene>
<feature type="domain" description="VWFA" evidence="14">
    <location>
        <begin position="107"/>
        <end position="258"/>
    </location>
</feature>
<evidence type="ECO:0000256" key="12">
    <source>
        <dbReference type="PIRSR" id="PIRSR015919-1"/>
    </source>
</evidence>
<reference evidence="15" key="1">
    <citation type="submission" date="2019-07" db="EMBL/GenBank/DDBJ databases">
        <authorList>
            <person name="Palmer J.M."/>
        </authorList>
    </citation>
    <scope>NUCLEOTIDE SEQUENCE</scope>
    <source>
        <strain evidence="15">PC9</strain>
    </source>
</reference>
<dbReference type="RefSeq" id="XP_036630978.1">
    <property type="nucleotide sequence ID" value="XM_036777358.1"/>
</dbReference>
<keyword evidence="8 11" id="KW-0804">Transcription</keyword>
<evidence type="ECO:0000256" key="7">
    <source>
        <dbReference type="ARBA" id="ARBA00023015"/>
    </source>
</evidence>
<dbReference type="GO" id="GO:0005675">
    <property type="term" value="C:transcription factor TFIIH holo complex"/>
    <property type="evidence" value="ECO:0007669"/>
    <property type="project" value="UniProtKB-UniRule"/>
</dbReference>
<dbReference type="InterPro" id="IPR046349">
    <property type="entry name" value="C1-like_sf"/>
</dbReference>
<dbReference type="PANTHER" id="PTHR12695">
    <property type="entry name" value="GENERAL TRANSCRIPTION FACTOR IIH SUBUNIT 2"/>
    <property type="match status" value="1"/>
</dbReference>
<keyword evidence="16" id="KW-1185">Reference proteome</keyword>
<dbReference type="GO" id="GO:0006357">
    <property type="term" value="P:regulation of transcription by RNA polymerase II"/>
    <property type="evidence" value="ECO:0007669"/>
    <property type="project" value="UniProtKB-UniRule"/>
</dbReference>
<dbReference type="GO" id="GO:0000439">
    <property type="term" value="C:transcription factor TFIIH core complex"/>
    <property type="evidence" value="ECO:0007669"/>
    <property type="project" value="UniProtKB-UniRule"/>
</dbReference>
<dbReference type="Gene3D" id="3.40.50.410">
    <property type="entry name" value="von Willebrand factor, type A domain"/>
    <property type="match status" value="1"/>
</dbReference>
<organism evidence="15 16">
    <name type="scientific">Pleurotus ostreatus</name>
    <name type="common">Oyster mushroom</name>
    <name type="synonym">White-rot fungus</name>
    <dbReference type="NCBI Taxonomy" id="5322"/>
    <lineage>
        <taxon>Eukaryota</taxon>
        <taxon>Fungi</taxon>
        <taxon>Dikarya</taxon>
        <taxon>Basidiomycota</taxon>
        <taxon>Agaricomycotina</taxon>
        <taxon>Agaricomycetes</taxon>
        <taxon>Agaricomycetidae</taxon>
        <taxon>Agaricales</taxon>
        <taxon>Pleurotineae</taxon>
        <taxon>Pleurotaceae</taxon>
        <taxon>Pleurotus</taxon>
    </lineage>
</organism>
<dbReference type="PIRSF" id="PIRSF015919">
    <property type="entry name" value="TFIIH_SSL1"/>
    <property type="match status" value="1"/>
</dbReference>
<comment type="function">
    <text evidence="11">Component of the general transcription and DNA repair factor IIH (TFIIH) core complex, which is involved in general and transcription-coupled nucleotide excision repair (NER) of damaged DNA and, when complexed to TFIIK, in RNA transcription by RNA polymerase II.</text>
</comment>
<protein>
    <recommendedName>
        <fullName evidence="11">General transcription and DNA repair factor IIH</fullName>
    </recommendedName>
</protein>
<dbReference type="Pfam" id="PF04056">
    <property type="entry name" value="Ssl1"/>
    <property type="match status" value="1"/>
</dbReference>
<dbReference type="GeneID" id="59377651"/>
<evidence type="ECO:0000256" key="9">
    <source>
        <dbReference type="ARBA" id="ARBA00023204"/>
    </source>
</evidence>
<dbReference type="InterPro" id="IPR004595">
    <property type="entry name" value="TFIIH_C1-like_dom"/>
</dbReference>
<dbReference type="InterPro" id="IPR013083">
    <property type="entry name" value="Znf_RING/FYVE/PHD"/>
</dbReference>
<dbReference type="FunFam" id="3.40.50.410:FF:000015">
    <property type="entry name" value="General transcription factor IIH subunit 2"/>
    <property type="match status" value="1"/>
</dbReference>
<dbReference type="SUPFAM" id="SSF53300">
    <property type="entry name" value="vWA-like"/>
    <property type="match status" value="1"/>
</dbReference>
<dbReference type="InterPro" id="IPR002035">
    <property type="entry name" value="VWF_A"/>
</dbReference>
<keyword evidence="10 11" id="KW-0539">Nucleus</keyword>
<comment type="subcellular location">
    <subcellularLocation>
        <location evidence="1 11">Nucleus</location>
    </subcellularLocation>
</comment>
<evidence type="ECO:0000256" key="11">
    <source>
        <dbReference type="PIRNR" id="PIRNR015919"/>
    </source>
</evidence>
<dbReference type="PROSITE" id="PS00028">
    <property type="entry name" value="ZINC_FINGER_C2H2_1"/>
    <property type="match status" value="1"/>
</dbReference>
<dbReference type="VEuPathDB" id="FungiDB:PC9H_007833"/>
<dbReference type="PANTHER" id="PTHR12695:SF2">
    <property type="entry name" value="GENERAL TRANSCRIPTION FACTOR IIH SUBUNIT 2-RELATED"/>
    <property type="match status" value="1"/>
</dbReference>
<evidence type="ECO:0000256" key="4">
    <source>
        <dbReference type="ARBA" id="ARBA00022763"/>
    </source>
</evidence>
<dbReference type="InterPro" id="IPR013087">
    <property type="entry name" value="Znf_C2H2_type"/>
</dbReference>
<evidence type="ECO:0000256" key="5">
    <source>
        <dbReference type="ARBA" id="ARBA00022771"/>
    </source>
</evidence>
<evidence type="ECO:0000256" key="6">
    <source>
        <dbReference type="ARBA" id="ARBA00022833"/>
    </source>
</evidence>
<comment type="caution">
    <text evidence="15">The sequence shown here is derived from an EMBL/GenBank/DDBJ whole genome shotgun (WGS) entry which is preliminary data.</text>
</comment>
<dbReference type="InterPro" id="IPR007198">
    <property type="entry name" value="Ssl1-like"/>
</dbReference>
<dbReference type="Pfam" id="PF07975">
    <property type="entry name" value="C1_4"/>
    <property type="match status" value="1"/>
</dbReference>
<dbReference type="InterPro" id="IPR036465">
    <property type="entry name" value="vWFA_dom_sf"/>
</dbReference>
<dbReference type="GO" id="GO:0008270">
    <property type="term" value="F:zinc ion binding"/>
    <property type="evidence" value="ECO:0007669"/>
    <property type="project" value="UniProtKB-UniRule"/>
</dbReference>
<keyword evidence="3 11" id="KW-0479">Metal-binding</keyword>
<dbReference type="NCBIfam" id="TIGR00622">
    <property type="entry name" value="ssl1"/>
    <property type="match status" value="1"/>
</dbReference>
<feature type="compositionally biased region" description="Basic residues" evidence="13">
    <location>
        <begin position="29"/>
        <end position="46"/>
    </location>
</feature>
<feature type="compositionally biased region" description="Acidic residues" evidence="13">
    <location>
        <begin position="9"/>
        <end position="25"/>
    </location>
</feature>
<keyword evidence="9" id="KW-0234">DNA repair</keyword>
<evidence type="ECO:0000256" key="8">
    <source>
        <dbReference type="ARBA" id="ARBA00023163"/>
    </source>
</evidence>
<keyword evidence="6 11" id="KW-0862">Zinc</keyword>
<keyword evidence="4" id="KW-0227">DNA damage</keyword>
<keyword evidence="7 11" id="KW-0805">Transcription regulation</keyword>
<feature type="zinc finger region" description="C4-type" evidence="12">
    <location>
        <begin position="333"/>
        <end position="350"/>
    </location>
</feature>
<accession>A0A8H6ZUN5</accession>
<dbReference type="SMART" id="SM00327">
    <property type="entry name" value="VWA"/>
    <property type="match status" value="1"/>
</dbReference>
<evidence type="ECO:0000256" key="13">
    <source>
        <dbReference type="SAM" id="MobiDB-lite"/>
    </source>
</evidence>
<evidence type="ECO:0000313" key="15">
    <source>
        <dbReference type="EMBL" id="KAF7428606.1"/>
    </source>
</evidence>
<evidence type="ECO:0000259" key="14">
    <source>
        <dbReference type="PROSITE" id="PS50234"/>
    </source>
</evidence>
<dbReference type="Proteomes" id="UP000623687">
    <property type="component" value="Unassembled WGS sequence"/>
</dbReference>
<dbReference type="GO" id="GO:0006351">
    <property type="term" value="P:DNA-templated transcription"/>
    <property type="evidence" value="ECO:0007669"/>
    <property type="project" value="InterPro"/>
</dbReference>
<evidence type="ECO:0000256" key="1">
    <source>
        <dbReference type="ARBA" id="ARBA00004123"/>
    </source>
</evidence>
<evidence type="ECO:0000313" key="16">
    <source>
        <dbReference type="Proteomes" id="UP000623687"/>
    </source>
</evidence>
<sequence length="442" mass="49010">MSKRKDNDFMDVDYDSDISMGDDDDFKVSKGKGKGKTVDKKKKEKGKGKPKDVQAYTWEANFARSWDTVQEDEGGSLQGAVNEFMARGRRRRLLTPGSAIRRTIIRHLVLLLDLSLAMLDRDMRPTRFDLTLQYAREFIVEWFDQNPLGQMGVVGMRAGLGERIGEMTGNPQDVLKAISERHKLEPTGDPSLQNAIEMARNSMSHLPTHSSREILIIFGSLTTCDPGNIHDTLDACVKSKIRISVVALAAEMKICRELCDKTGGQFGVALNEGHFKDLLFEMVPPPAQRNMTSRGGNPAADLMMMGFPTRLPDTSPQSLCVCHSELKSEGFLCPRCLAKICDIPTDCDICGLMVVSSPHLARSYHHLFPVSPYDAVQTLQDASFIPDCHACGRLFPTTPLTTVTEGLSPTGRYRCTTCKHDFCSECDVFVHDVLHCCPGCGK</sequence>
<proteinExistence type="inferred from homology"/>
<dbReference type="PROSITE" id="PS50234">
    <property type="entry name" value="VWFA"/>
    <property type="match status" value="1"/>
</dbReference>
<feature type="region of interest" description="Disordered" evidence="13">
    <location>
        <begin position="1"/>
        <end position="51"/>
    </location>
</feature>
<dbReference type="InterPro" id="IPR012170">
    <property type="entry name" value="TFIIH_SSL1/p44"/>
</dbReference>
<evidence type="ECO:0000256" key="3">
    <source>
        <dbReference type="ARBA" id="ARBA00022723"/>
    </source>
</evidence>
<dbReference type="OrthoDB" id="284275at2759"/>
<dbReference type="GO" id="GO:0006289">
    <property type="term" value="P:nucleotide-excision repair"/>
    <property type="evidence" value="ECO:0007669"/>
    <property type="project" value="UniProtKB-UniRule"/>
</dbReference>
<evidence type="ECO:0000256" key="2">
    <source>
        <dbReference type="ARBA" id="ARBA00006092"/>
    </source>
</evidence>
<name>A0A8H6ZUN5_PLEOS</name>
<dbReference type="EMBL" id="JACETU010000005">
    <property type="protein sequence ID" value="KAF7428606.1"/>
    <property type="molecule type" value="Genomic_DNA"/>
</dbReference>
<evidence type="ECO:0000256" key="10">
    <source>
        <dbReference type="ARBA" id="ARBA00023242"/>
    </source>
</evidence>
<dbReference type="Gene3D" id="3.30.40.10">
    <property type="entry name" value="Zinc/RING finger domain, C3HC4 (zinc finger)"/>
    <property type="match status" value="1"/>
</dbReference>
<dbReference type="SMART" id="SM01047">
    <property type="entry name" value="C1_4"/>
    <property type="match status" value="1"/>
</dbReference>
<comment type="similarity">
    <text evidence="2 11">Belongs to the GTF2H2 family.</text>
</comment>